<dbReference type="AlphaFoldDB" id="A0AAE3HFM3"/>
<dbReference type="EMBL" id="JANKAS010000012">
    <property type="protein sequence ID" value="MCR1899706.1"/>
    <property type="molecule type" value="Genomic_DNA"/>
</dbReference>
<dbReference type="InterPro" id="IPR029787">
    <property type="entry name" value="Nucleotide_cyclase"/>
</dbReference>
<reference evidence="10" key="1">
    <citation type="submission" date="2022-07" db="EMBL/GenBank/DDBJ databases">
        <title>Enhanced cultured diversity of the mouse gut microbiota enables custom-made synthetic communities.</title>
        <authorList>
            <person name="Afrizal A."/>
        </authorList>
    </citation>
    <scope>NUCLEOTIDE SEQUENCE</scope>
    <source>
        <strain evidence="10">DSM 28593</strain>
    </source>
</reference>
<dbReference type="SMART" id="SM00267">
    <property type="entry name" value="GGDEF"/>
    <property type="match status" value="1"/>
</dbReference>
<dbReference type="SUPFAM" id="SSF103190">
    <property type="entry name" value="Sensory domain-like"/>
    <property type="match status" value="1"/>
</dbReference>
<feature type="domain" description="HAMP" evidence="8">
    <location>
        <begin position="309"/>
        <end position="361"/>
    </location>
</feature>
<evidence type="ECO:0000259" key="8">
    <source>
        <dbReference type="PROSITE" id="PS50885"/>
    </source>
</evidence>
<dbReference type="SUPFAM" id="SSF158472">
    <property type="entry name" value="HAMP domain-like"/>
    <property type="match status" value="1"/>
</dbReference>
<dbReference type="Pfam" id="PF02743">
    <property type="entry name" value="dCache_1"/>
    <property type="match status" value="1"/>
</dbReference>
<dbReference type="PROSITE" id="PS50883">
    <property type="entry name" value="EAL"/>
    <property type="match status" value="1"/>
</dbReference>
<dbReference type="Gene3D" id="3.20.20.450">
    <property type="entry name" value="EAL domain"/>
    <property type="match status" value="1"/>
</dbReference>
<dbReference type="PROSITE" id="PS50887">
    <property type="entry name" value="GGDEF"/>
    <property type="match status" value="1"/>
</dbReference>
<evidence type="ECO:0000256" key="2">
    <source>
        <dbReference type="ARBA" id="ARBA00022475"/>
    </source>
</evidence>
<feature type="domain" description="GGDEF" evidence="9">
    <location>
        <begin position="390"/>
        <end position="523"/>
    </location>
</feature>
<dbReference type="CDD" id="cd01948">
    <property type="entry name" value="EAL"/>
    <property type="match status" value="1"/>
</dbReference>
<dbReference type="InterPro" id="IPR033479">
    <property type="entry name" value="dCache_1"/>
</dbReference>
<evidence type="ECO:0000259" key="7">
    <source>
        <dbReference type="PROSITE" id="PS50883"/>
    </source>
</evidence>
<dbReference type="Gene3D" id="3.30.450.20">
    <property type="entry name" value="PAS domain"/>
    <property type="match status" value="1"/>
</dbReference>
<gene>
    <name evidence="10" type="ORF">NSA47_12035</name>
</gene>
<dbReference type="PANTHER" id="PTHR44757:SF2">
    <property type="entry name" value="BIOFILM ARCHITECTURE MAINTENANCE PROTEIN MBAA"/>
    <property type="match status" value="1"/>
</dbReference>
<sequence length="797" mass="90312">MLDGFKSIRKRFMFIGIISIFLFSAIYVFSSSYLTTDIVKDLISQDSSISLKSHANMIGNWLEERINEIEIYANHPTIKSRDVNDIHEFLITEQEKHHKKYLSLLFSDEEGNYQTNLYKEAGNILDREYFSQVMKGQSVLSNPIIAQSMGKEICVVAAPIKDVQGEIVGLFGGSIDLNAFYSFVERLQVDTKYESTYIVDKAGEIIAHTNPNYIMKENIRQSSEKVSQEMQERAEEILSIQEGSFVINSNEGRRMVAFQQIPNTEGWRIVTEISLKSLYQPILKTRLALGAIGLALVLVGTVLAIVFAQKQSGPIVELTEVFERATAGDLEARANIKYKDEIGKAGRSFNMMMDRMNELTYYDALTGLPNKQSFMDRLNKELYKHKREQKSLSVMIISLNKFKQINEAYGHNIGDYVLAKIAKRLRKNIGPQDMVSRLLGDEFIAFFSSGRDRRSIVAKTTEILDSLSKVIIKEGHHIYASVSIGIAFSSEDGQEAKNLIENASIAKSTAKYSEGNTYKIYHRDMRERLKERVNLSIMLHIALENKEYFIVYQPLVDVRKNQIIGAEALLRWNSPHKGVISPGAFIPLLEESGLIVGVGEWVLREVCRQNKLWQDEGLMPMVISVNVSPIQFEREDFVDRVKEVLKETKLKAKYLQLEITEGIAMQNTADQLKKLHELRNMGVKIAIDDFGTGYSSLSYFKEFPVSSLKIDQSFVQDILKEGNDKAIISAIISMGHNLGLLTTAEGVETEEQLEFIKEQGCDNVQGYLFSKPITSEDFEKLIKYGKAIKPAILPMKS</sequence>
<dbReference type="CDD" id="cd06225">
    <property type="entry name" value="HAMP"/>
    <property type="match status" value="1"/>
</dbReference>
<dbReference type="InterPro" id="IPR035919">
    <property type="entry name" value="EAL_sf"/>
</dbReference>
<dbReference type="PROSITE" id="PS50885">
    <property type="entry name" value="HAMP"/>
    <property type="match status" value="1"/>
</dbReference>
<dbReference type="Gene3D" id="6.10.340.10">
    <property type="match status" value="1"/>
</dbReference>
<dbReference type="GO" id="GO:0007165">
    <property type="term" value="P:signal transduction"/>
    <property type="evidence" value="ECO:0007669"/>
    <property type="project" value="InterPro"/>
</dbReference>
<evidence type="ECO:0000259" key="9">
    <source>
        <dbReference type="PROSITE" id="PS50887"/>
    </source>
</evidence>
<name>A0AAE3HFM3_9FIRM</name>
<evidence type="ECO:0000256" key="3">
    <source>
        <dbReference type="ARBA" id="ARBA00022692"/>
    </source>
</evidence>
<dbReference type="SMART" id="SM00304">
    <property type="entry name" value="HAMP"/>
    <property type="match status" value="1"/>
</dbReference>
<comment type="subcellular location">
    <subcellularLocation>
        <location evidence="1">Cell membrane</location>
        <topology evidence="1">Multi-pass membrane protein</topology>
    </subcellularLocation>
</comment>
<evidence type="ECO:0000313" key="11">
    <source>
        <dbReference type="Proteomes" id="UP001205748"/>
    </source>
</evidence>
<keyword evidence="2" id="KW-1003">Cell membrane</keyword>
<dbReference type="Pfam" id="PF00990">
    <property type="entry name" value="GGDEF"/>
    <property type="match status" value="1"/>
</dbReference>
<dbReference type="InterPro" id="IPR029151">
    <property type="entry name" value="Sensor-like_sf"/>
</dbReference>
<keyword evidence="11" id="KW-1185">Reference proteome</keyword>
<feature type="domain" description="EAL" evidence="7">
    <location>
        <begin position="532"/>
        <end position="786"/>
    </location>
</feature>
<dbReference type="RefSeq" id="WP_257532336.1">
    <property type="nucleotide sequence ID" value="NZ_JANKAS010000012.1"/>
</dbReference>
<dbReference type="CDD" id="cd01949">
    <property type="entry name" value="GGDEF"/>
    <property type="match status" value="1"/>
</dbReference>
<dbReference type="CDD" id="cd12914">
    <property type="entry name" value="PDC1_DGC_like"/>
    <property type="match status" value="1"/>
</dbReference>
<protein>
    <submittedName>
        <fullName evidence="10">EAL domain-containing protein</fullName>
    </submittedName>
</protein>
<accession>A0AAE3HFM3</accession>
<evidence type="ECO:0000256" key="1">
    <source>
        <dbReference type="ARBA" id="ARBA00004651"/>
    </source>
</evidence>
<evidence type="ECO:0000256" key="5">
    <source>
        <dbReference type="ARBA" id="ARBA00023136"/>
    </source>
</evidence>
<dbReference type="InterPro" id="IPR000160">
    <property type="entry name" value="GGDEF_dom"/>
</dbReference>
<keyword evidence="4 6" id="KW-1133">Transmembrane helix</keyword>
<feature type="transmembrane region" description="Helical" evidence="6">
    <location>
        <begin position="12"/>
        <end position="34"/>
    </location>
</feature>
<dbReference type="InterPro" id="IPR003660">
    <property type="entry name" value="HAMP_dom"/>
</dbReference>
<feature type="transmembrane region" description="Helical" evidence="6">
    <location>
        <begin position="287"/>
        <end position="308"/>
    </location>
</feature>
<dbReference type="PANTHER" id="PTHR44757">
    <property type="entry name" value="DIGUANYLATE CYCLASE DGCP"/>
    <property type="match status" value="1"/>
</dbReference>
<evidence type="ECO:0000256" key="4">
    <source>
        <dbReference type="ARBA" id="ARBA00022989"/>
    </source>
</evidence>
<proteinExistence type="predicted"/>
<dbReference type="FunFam" id="3.20.20.450:FF:000001">
    <property type="entry name" value="Cyclic di-GMP phosphodiesterase yahA"/>
    <property type="match status" value="1"/>
</dbReference>
<dbReference type="Pfam" id="PF00672">
    <property type="entry name" value="HAMP"/>
    <property type="match status" value="1"/>
</dbReference>
<dbReference type="SUPFAM" id="SSF55073">
    <property type="entry name" value="Nucleotide cyclase"/>
    <property type="match status" value="1"/>
</dbReference>
<dbReference type="SMART" id="SM00052">
    <property type="entry name" value="EAL"/>
    <property type="match status" value="1"/>
</dbReference>
<dbReference type="Pfam" id="PF00563">
    <property type="entry name" value="EAL"/>
    <property type="match status" value="1"/>
</dbReference>
<dbReference type="NCBIfam" id="TIGR00254">
    <property type="entry name" value="GGDEF"/>
    <property type="match status" value="1"/>
</dbReference>
<dbReference type="InterPro" id="IPR001633">
    <property type="entry name" value="EAL_dom"/>
</dbReference>
<organism evidence="10 11">
    <name type="scientific">Irregularibacter muris</name>
    <dbReference type="NCBI Taxonomy" id="1796619"/>
    <lineage>
        <taxon>Bacteria</taxon>
        <taxon>Bacillati</taxon>
        <taxon>Bacillota</taxon>
        <taxon>Clostridia</taxon>
        <taxon>Eubacteriales</taxon>
        <taxon>Eubacteriaceae</taxon>
        <taxon>Irregularibacter</taxon>
    </lineage>
</organism>
<keyword evidence="3 6" id="KW-0812">Transmembrane</keyword>
<dbReference type="CDD" id="cd12912">
    <property type="entry name" value="PDC2_MCP_like"/>
    <property type="match status" value="1"/>
</dbReference>
<dbReference type="SUPFAM" id="SSF141868">
    <property type="entry name" value="EAL domain-like"/>
    <property type="match status" value="1"/>
</dbReference>
<dbReference type="GO" id="GO:0005886">
    <property type="term" value="C:plasma membrane"/>
    <property type="evidence" value="ECO:0007669"/>
    <property type="project" value="UniProtKB-SubCell"/>
</dbReference>
<dbReference type="InterPro" id="IPR052155">
    <property type="entry name" value="Biofilm_reg_signaling"/>
</dbReference>
<dbReference type="Proteomes" id="UP001205748">
    <property type="component" value="Unassembled WGS sequence"/>
</dbReference>
<dbReference type="InterPro" id="IPR043128">
    <property type="entry name" value="Rev_trsase/Diguanyl_cyclase"/>
</dbReference>
<keyword evidence="5 6" id="KW-0472">Membrane</keyword>
<dbReference type="Gene3D" id="3.30.70.270">
    <property type="match status" value="1"/>
</dbReference>
<evidence type="ECO:0000256" key="6">
    <source>
        <dbReference type="SAM" id="Phobius"/>
    </source>
</evidence>
<evidence type="ECO:0000313" key="10">
    <source>
        <dbReference type="EMBL" id="MCR1899706.1"/>
    </source>
</evidence>
<comment type="caution">
    <text evidence="10">The sequence shown here is derived from an EMBL/GenBank/DDBJ whole genome shotgun (WGS) entry which is preliminary data.</text>
</comment>